<organism evidence="1 2">
    <name type="scientific">Vaccinium darrowii</name>
    <dbReference type="NCBI Taxonomy" id="229202"/>
    <lineage>
        <taxon>Eukaryota</taxon>
        <taxon>Viridiplantae</taxon>
        <taxon>Streptophyta</taxon>
        <taxon>Embryophyta</taxon>
        <taxon>Tracheophyta</taxon>
        <taxon>Spermatophyta</taxon>
        <taxon>Magnoliopsida</taxon>
        <taxon>eudicotyledons</taxon>
        <taxon>Gunneridae</taxon>
        <taxon>Pentapetalae</taxon>
        <taxon>asterids</taxon>
        <taxon>Ericales</taxon>
        <taxon>Ericaceae</taxon>
        <taxon>Vaccinioideae</taxon>
        <taxon>Vaccinieae</taxon>
        <taxon>Vaccinium</taxon>
    </lineage>
</organism>
<proteinExistence type="predicted"/>
<evidence type="ECO:0000313" key="2">
    <source>
        <dbReference type="Proteomes" id="UP000828048"/>
    </source>
</evidence>
<dbReference type="Proteomes" id="UP000828048">
    <property type="component" value="Chromosome 1"/>
</dbReference>
<dbReference type="EMBL" id="CM037151">
    <property type="protein sequence ID" value="KAH7842162.1"/>
    <property type="molecule type" value="Genomic_DNA"/>
</dbReference>
<keyword evidence="2" id="KW-1185">Reference proteome</keyword>
<protein>
    <submittedName>
        <fullName evidence="1">Uncharacterized protein</fullName>
    </submittedName>
</protein>
<comment type="caution">
    <text evidence="1">The sequence shown here is derived from an EMBL/GenBank/DDBJ whole genome shotgun (WGS) entry which is preliminary data.</text>
</comment>
<gene>
    <name evidence="1" type="ORF">Vadar_002142</name>
</gene>
<name>A0ACB7XMJ3_9ERIC</name>
<reference evidence="1 2" key="1">
    <citation type="journal article" date="2021" name="Hortic Res">
        <title>High-quality reference genome and annotation aids understanding of berry development for evergreen blueberry (Vaccinium darrowii).</title>
        <authorList>
            <person name="Yu J."/>
            <person name="Hulse-Kemp A.M."/>
            <person name="Babiker E."/>
            <person name="Staton M."/>
        </authorList>
    </citation>
    <scope>NUCLEOTIDE SEQUENCE [LARGE SCALE GENOMIC DNA]</scope>
    <source>
        <strain evidence="2">cv. NJ 8807/NJ 8810</strain>
        <tissue evidence="1">Young leaf</tissue>
    </source>
</reference>
<accession>A0ACB7XMJ3</accession>
<evidence type="ECO:0000313" key="1">
    <source>
        <dbReference type="EMBL" id="KAH7842162.1"/>
    </source>
</evidence>
<sequence length="299" mass="33296">MVELRCLLYIHVGGQIVRGEHVEYVKGVRAKNKGDPDSFSYYDLMEVIGGTGYGMKDNISLFYRKPMCDMNTGLVQLTCHDDMLHMFAEHSGNKYMVIDVHVHCPNVVDSDEEDEIDGDLVGDEVELGGDKDGDVVGDEVEVQPMDEDTDSDCEWIAYSDESSYCASFSGVEESFDEEQEQPIALVGLAHYNLGSKCHEEMDPCSDSDDNNLVEGSDDDGKLNFLEFKESFMKNPQLIEGMKFPNGFLAGCKPIIGLDACFFKSPFGGQLMHVVAKDVNNHMFPLAFVVVEAETKDSWT</sequence>